<evidence type="ECO:0000256" key="1">
    <source>
        <dbReference type="ARBA" id="ARBA00023157"/>
    </source>
</evidence>
<feature type="chain" id="PRO_5025383109" description="Laminin N-terminal domain-containing protein" evidence="3">
    <location>
        <begin position="18"/>
        <end position="74"/>
    </location>
</feature>
<keyword evidence="2" id="KW-0424">Laminin EGF-like domain</keyword>
<organism evidence="5 6">
    <name type="scientific">Sinocyclocheilus rhinocerous</name>
    <dbReference type="NCBI Taxonomy" id="307959"/>
    <lineage>
        <taxon>Eukaryota</taxon>
        <taxon>Metazoa</taxon>
        <taxon>Chordata</taxon>
        <taxon>Craniata</taxon>
        <taxon>Vertebrata</taxon>
        <taxon>Euteleostomi</taxon>
        <taxon>Actinopterygii</taxon>
        <taxon>Neopterygii</taxon>
        <taxon>Teleostei</taxon>
        <taxon>Ostariophysi</taxon>
        <taxon>Cypriniformes</taxon>
        <taxon>Cyprinidae</taxon>
        <taxon>Cyprininae</taxon>
        <taxon>Sinocyclocheilus</taxon>
    </lineage>
</organism>
<reference evidence="5" key="1">
    <citation type="submission" date="2025-08" db="UniProtKB">
        <authorList>
            <consortium name="Ensembl"/>
        </authorList>
    </citation>
    <scope>IDENTIFICATION</scope>
</reference>
<evidence type="ECO:0000256" key="3">
    <source>
        <dbReference type="SAM" id="SignalP"/>
    </source>
</evidence>
<dbReference type="Proteomes" id="UP000472270">
    <property type="component" value="Unassembled WGS sequence"/>
</dbReference>
<dbReference type="InterPro" id="IPR008211">
    <property type="entry name" value="Laminin_N"/>
</dbReference>
<keyword evidence="1" id="KW-1015">Disulfide bond</keyword>
<accession>A0A673IMH0</accession>
<proteinExistence type="predicted"/>
<evidence type="ECO:0000256" key="2">
    <source>
        <dbReference type="ARBA" id="ARBA00023292"/>
    </source>
</evidence>
<evidence type="ECO:0000313" key="6">
    <source>
        <dbReference type="Proteomes" id="UP000472270"/>
    </source>
</evidence>
<dbReference type="AlphaFoldDB" id="A0A673IMH0"/>
<evidence type="ECO:0000259" key="4">
    <source>
        <dbReference type="PROSITE" id="PS51117"/>
    </source>
</evidence>
<dbReference type="PROSITE" id="PS51117">
    <property type="entry name" value="LAMININ_NTER"/>
    <property type="match status" value="1"/>
</dbReference>
<feature type="domain" description="Laminin N-terminal" evidence="4">
    <location>
        <begin position="25"/>
        <end position="74"/>
    </location>
</feature>
<reference evidence="5" key="2">
    <citation type="submission" date="2025-09" db="UniProtKB">
        <authorList>
            <consortium name="Ensembl"/>
        </authorList>
    </citation>
    <scope>IDENTIFICATION</scope>
</reference>
<keyword evidence="6" id="KW-1185">Reference proteome</keyword>
<name>A0A673IMH0_9TELE</name>
<sequence>FLCILFIYLLFACLMQSNQYNQCDSHSYCFAHAGTIIRSHRLTASSTCGLDKPETFCIVSKFYKLNCIIINYYK</sequence>
<protein>
    <recommendedName>
        <fullName evidence="4">Laminin N-terminal domain-containing protein</fullName>
    </recommendedName>
</protein>
<dbReference type="Gene3D" id="2.60.120.260">
    <property type="entry name" value="Galactose-binding domain-like"/>
    <property type="match status" value="1"/>
</dbReference>
<evidence type="ECO:0000313" key="5">
    <source>
        <dbReference type="Ensembl" id="ENSSRHP00000038813.1"/>
    </source>
</evidence>
<dbReference type="Ensembl" id="ENSSRHT00000039924.1">
    <property type="protein sequence ID" value="ENSSRHP00000038813.1"/>
    <property type="gene ID" value="ENSSRHG00000019775.1"/>
</dbReference>
<feature type="signal peptide" evidence="3">
    <location>
        <begin position="1"/>
        <end position="17"/>
    </location>
</feature>
<keyword evidence="3" id="KW-0732">Signal</keyword>